<evidence type="ECO:0000313" key="2">
    <source>
        <dbReference type="EMBL" id="OHE98804.1"/>
    </source>
</evidence>
<dbReference type="Proteomes" id="UP000176998">
    <property type="component" value="Unassembled WGS sequence"/>
</dbReference>
<dbReference type="AlphaFoldDB" id="A0A1G4BBM4"/>
<dbReference type="GeneID" id="34559045"/>
<feature type="compositionally biased region" description="Polar residues" evidence="1">
    <location>
        <begin position="55"/>
        <end position="64"/>
    </location>
</feature>
<reference evidence="2 3" key="1">
    <citation type="submission" date="2016-09" db="EMBL/GenBank/DDBJ databases">
        <authorList>
            <person name="Capua I."/>
            <person name="De Benedictis P."/>
            <person name="Joannis T."/>
            <person name="Lombin L.H."/>
            <person name="Cattoli G."/>
        </authorList>
    </citation>
    <scope>NUCLEOTIDE SEQUENCE [LARGE SCALE GENOMIC DNA]</scope>
    <source>
        <strain evidence="2 3">IMI 309357</strain>
    </source>
</reference>
<gene>
    <name evidence="2" type="ORF">CORC01_05893</name>
</gene>
<proteinExistence type="predicted"/>
<name>A0A1G4BBM4_9PEZI</name>
<accession>A0A1G4BBM4</accession>
<sequence length="64" mass="7184">MKTDSFRNAADIPVEMTWAMLQVHWDGQIAYHQLISATNRTARENETRASPCGRSLNNESGFAS</sequence>
<protein>
    <submittedName>
        <fullName evidence="2">Uncharacterized protein</fullName>
    </submittedName>
</protein>
<evidence type="ECO:0000256" key="1">
    <source>
        <dbReference type="SAM" id="MobiDB-lite"/>
    </source>
</evidence>
<comment type="caution">
    <text evidence="2">The sequence shown here is derived from an EMBL/GenBank/DDBJ whole genome shotgun (WGS) entry which is preliminary data.</text>
</comment>
<dbReference type="RefSeq" id="XP_022475953.1">
    <property type="nucleotide sequence ID" value="XM_022617535.1"/>
</dbReference>
<feature type="region of interest" description="Disordered" evidence="1">
    <location>
        <begin position="42"/>
        <end position="64"/>
    </location>
</feature>
<organism evidence="2 3">
    <name type="scientific">Colletotrichum orchidophilum</name>
    <dbReference type="NCBI Taxonomy" id="1209926"/>
    <lineage>
        <taxon>Eukaryota</taxon>
        <taxon>Fungi</taxon>
        <taxon>Dikarya</taxon>
        <taxon>Ascomycota</taxon>
        <taxon>Pezizomycotina</taxon>
        <taxon>Sordariomycetes</taxon>
        <taxon>Hypocreomycetidae</taxon>
        <taxon>Glomerellales</taxon>
        <taxon>Glomerellaceae</taxon>
        <taxon>Colletotrichum</taxon>
    </lineage>
</organism>
<keyword evidence="3" id="KW-1185">Reference proteome</keyword>
<evidence type="ECO:0000313" key="3">
    <source>
        <dbReference type="Proteomes" id="UP000176998"/>
    </source>
</evidence>
<dbReference type="EMBL" id="MJBS01000042">
    <property type="protein sequence ID" value="OHE98804.1"/>
    <property type="molecule type" value="Genomic_DNA"/>
</dbReference>